<protein>
    <submittedName>
        <fullName evidence="2">Helix-turn-helix domain-containing protein</fullName>
    </submittedName>
</protein>
<dbReference type="InterPro" id="IPR010093">
    <property type="entry name" value="SinI_DNA-bd"/>
</dbReference>
<dbReference type="Proteomes" id="UP001596106">
    <property type="component" value="Unassembled WGS sequence"/>
</dbReference>
<proteinExistence type="predicted"/>
<dbReference type="Pfam" id="PF12728">
    <property type="entry name" value="HTH_17"/>
    <property type="match status" value="1"/>
</dbReference>
<name>A0ABW0IB07_9BACT</name>
<feature type="domain" description="Helix-turn-helix" evidence="1">
    <location>
        <begin position="43"/>
        <end position="86"/>
    </location>
</feature>
<sequence>MNTVRTLQIEQIDAQTILDRFSSLEGALNEIKAHISPQQPNAFLTRQEVADIFKVTKVTIWDWTKKGLIKSYRIGNKVRYKESEVISAAALIKNKSTI</sequence>
<dbReference type="Gene3D" id="1.10.1660.10">
    <property type="match status" value="1"/>
</dbReference>
<accession>A0ABW0IB07</accession>
<dbReference type="EMBL" id="JBHSMA010000004">
    <property type="protein sequence ID" value="MFC5410666.1"/>
    <property type="molecule type" value="Genomic_DNA"/>
</dbReference>
<dbReference type="NCBIfam" id="TIGR01764">
    <property type="entry name" value="excise"/>
    <property type="match status" value="1"/>
</dbReference>
<gene>
    <name evidence="2" type="ORF">ACFPMF_15190</name>
</gene>
<reference evidence="3" key="1">
    <citation type="journal article" date="2019" name="Int. J. Syst. Evol. Microbiol.">
        <title>The Global Catalogue of Microorganisms (GCM) 10K type strain sequencing project: providing services to taxonomists for standard genome sequencing and annotation.</title>
        <authorList>
            <consortium name="The Broad Institute Genomics Platform"/>
            <consortium name="The Broad Institute Genome Sequencing Center for Infectious Disease"/>
            <person name="Wu L."/>
            <person name="Ma J."/>
        </authorList>
    </citation>
    <scope>NUCLEOTIDE SEQUENCE [LARGE SCALE GENOMIC DNA]</scope>
    <source>
        <strain evidence="3">CCUG 55250</strain>
    </source>
</reference>
<comment type="caution">
    <text evidence="2">The sequence shown here is derived from an EMBL/GenBank/DDBJ whole genome shotgun (WGS) entry which is preliminary data.</text>
</comment>
<dbReference type="RefSeq" id="WP_379846520.1">
    <property type="nucleotide sequence ID" value="NZ_JBHSMA010000004.1"/>
</dbReference>
<dbReference type="InterPro" id="IPR009061">
    <property type="entry name" value="DNA-bd_dom_put_sf"/>
</dbReference>
<evidence type="ECO:0000259" key="1">
    <source>
        <dbReference type="Pfam" id="PF12728"/>
    </source>
</evidence>
<keyword evidence="3" id="KW-1185">Reference proteome</keyword>
<organism evidence="2 3">
    <name type="scientific">Larkinella bovis</name>
    <dbReference type="NCBI Taxonomy" id="683041"/>
    <lineage>
        <taxon>Bacteria</taxon>
        <taxon>Pseudomonadati</taxon>
        <taxon>Bacteroidota</taxon>
        <taxon>Cytophagia</taxon>
        <taxon>Cytophagales</taxon>
        <taxon>Spirosomataceae</taxon>
        <taxon>Larkinella</taxon>
    </lineage>
</organism>
<evidence type="ECO:0000313" key="2">
    <source>
        <dbReference type="EMBL" id="MFC5410666.1"/>
    </source>
</evidence>
<dbReference type="SUPFAM" id="SSF46955">
    <property type="entry name" value="Putative DNA-binding domain"/>
    <property type="match status" value="1"/>
</dbReference>
<dbReference type="InterPro" id="IPR041657">
    <property type="entry name" value="HTH_17"/>
</dbReference>
<evidence type="ECO:0000313" key="3">
    <source>
        <dbReference type="Proteomes" id="UP001596106"/>
    </source>
</evidence>